<comment type="caution">
    <text evidence="2">The sequence shown here is derived from an EMBL/GenBank/DDBJ whole genome shotgun (WGS) entry which is preliminary data.</text>
</comment>
<evidence type="ECO:0000256" key="1">
    <source>
        <dbReference type="SAM" id="MobiDB-lite"/>
    </source>
</evidence>
<proteinExistence type="predicted"/>
<feature type="compositionally biased region" description="Basic and acidic residues" evidence="1">
    <location>
        <begin position="771"/>
        <end position="796"/>
    </location>
</feature>
<keyword evidence="3" id="KW-1185">Reference proteome</keyword>
<sequence length="847" mass="91798">MGSSTNPLRHIWARSQVPIPPSSELLVNFDGASDGLSDGQKMHDTFPQQHLNERVPNGNGISSPSPDHPEATRAENGQRPVVLYQYGQPPQQVAAHQDEVTHHGTHNFAEAMQEPEDRQQGQFEKETPQQYGRPLPSLPHTAPLQHVVADGHVRDSGLSNTSANASAKVPVKQEPTVEGGDDYDVFAEFTNQDSDDDDDHAGTGSQAGTEGTEDAGQAPLDLPLVKQEPRAEEQLHGDTTELAASVDSVITATHNTDKAPGTALGQATTTSAIEGAILPETKSDNSEAFGTFDQRSWPTSQCTSQAGPAVSGRQFPLEQHVPNSQQPEFSTHANDKTRGSPSADSVIGPQCQSSDETALSLQDVDPSSLRAQQWQQWQQQRHQLRGGDVLTAEATQAKPSLLRDPISVQQQHGLYATRPVPNVQYSMSMQYPSQVASSQHGQVHSYTMAPGYAYNPLMQHAPSSGYPLLQAHLTQYPTSQRTLVVEAGKPGVSDDDEPLVTRVPRHRSTSVSRDSRSPFGAAISPSQQQGVSSKTTKSTEASPKPNVSDGKANSILELSDGDEPTEPISWKLPTYEVIYQPPATLADLPSAKISIPKLIREEILLAPDHADQEVQLFLDVFLPAQRALETPDPEPAHAVLNFHTIAIMVLEAFVQFEIGDELGRGYGFHGGHSAQRPDSSSSDSEPARTRSAHDANVDDIFFAVIDRWRAGMESGKETAKLVRGCQEFCDVALDVIHYVKVHGLLQPETKKRKERSDKGVVRGPRGGGANDKGKEKEKENPKTPTKRKADALDKKTGKSTNVNELQGRKKVKVDAKSQSQSQAKPKPKVRAKPKSSVPGVIVISGKK</sequence>
<gene>
    <name evidence="2" type="ORF">EKO04_010723</name>
</gene>
<accession>A0A8H7IVF8</accession>
<evidence type="ECO:0000313" key="3">
    <source>
        <dbReference type="Proteomes" id="UP000651452"/>
    </source>
</evidence>
<feature type="region of interest" description="Disordered" evidence="1">
    <location>
        <begin position="154"/>
        <end position="218"/>
    </location>
</feature>
<feature type="compositionally biased region" description="Basic and acidic residues" evidence="1">
    <location>
        <begin position="749"/>
        <end position="760"/>
    </location>
</feature>
<feature type="region of interest" description="Disordered" evidence="1">
    <location>
        <begin position="488"/>
        <end position="565"/>
    </location>
</feature>
<feature type="compositionally biased region" description="Polar residues" evidence="1">
    <location>
        <begin position="293"/>
        <end position="306"/>
    </location>
</feature>
<feature type="compositionally biased region" description="Basic and acidic residues" evidence="1">
    <location>
        <begin position="115"/>
        <end position="127"/>
    </location>
</feature>
<name>A0A8H7IVF8_9PLEO</name>
<feature type="compositionally biased region" description="Polar residues" evidence="1">
    <location>
        <begin position="322"/>
        <end position="332"/>
    </location>
</feature>
<feature type="region of interest" description="Disordered" evidence="1">
    <location>
        <begin position="21"/>
        <end position="73"/>
    </location>
</feature>
<feature type="region of interest" description="Disordered" evidence="1">
    <location>
        <begin position="322"/>
        <end position="372"/>
    </location>
</feature>
<evidence type="ECO:0000313" key="2">
    <source>
        <dbReference type="EMBL" id="KAF9691430.1"/>
    </source>
</evidence>
<feature type="compositionally biased region" description="Polar residues" evidence="1">
    <location>
        <begin position="350"/>
        <end position="360"/>
    </location>
</feature>
<dbReference type="Proteomes" id="UP000651452">
    <property type="component" value="Unassembled WGS sequence"/>
</dbReference>
<dbReference type="AlphaFoldDB" id="A0A8H7IVF8"/>
<feature type="region of interest" description="Disordered" evidence="1">
    <location>
        <begin position="749"/>
        <end position="847"/>
    </location>
</feature>
<feature type="region of interest" description="Disordered" evidence="1">
    <location>
        <begin position="278"/>
        <end position="310"/>
    </location>
</feature>
<dbReference type="OrthoDB" id="3796908at2759"/>
<feature type="compositionally biased region" description="Polar residues" evidence="1">
    <location>
        <begin position="524"/>
        <end position="541"/>
    </location>
</feature>
<organism evidence="2 3">
    <name type="scientific">Ascochyta lentis</name>
    <dbReference type="NCBI Taxonomy" id="205686"/>
    <lineage>
        <taxon>Eukaryota</taxon>
        <taxon>Fungi</taxon>
        <taxon>Dikarya</taxon>
        <taxon>Ascomycota</taxon>
        <taxon>Pezizomycotina</taxon>
        <taxon>Dothideomycetes</taxon>
        <taxon>Pleosporomycetidae</taxon>
        <taxon>Pleosporales</taxon>
        <taxon>Pleosporineae</taxon>
        <taxon>Didymellaceae</taxon>
        <taxon>Ascochyta</taxon>
    </lineage>
</organism>
<protein>
    <submittedName>
        <fullName evidence="2">Uncharacterized protein</fullName>
    </submittedName>
</protein>
<reference evidence="2" key="2">
    <citation type="submission" date="2020-09" db="EMBL/GenBank/DDBJ databases">
        <title>Reference genome assembly for Australian Ascochyta lentis isolate Al4.</title>
        <authorList>
            <person name="Lee R.C."/>
            <person name="Farfan-Caceres L.M."/>
            <person name="Debler J.W."/>
            <person name="Williams A.H."/>
            <person name="Henares B.M."/>
        </authorList>
    </citation>
    <scope>NUCLEOTIDE SEQUENCE</scope>
    <source>
        <strain evidence="2">Al4</strain>
    </source>
</reference>
<reference evidence="2" key="1">
    <citation type="submission" date="2018-12" db="EMBL/GenBank/DDBJ databases">
        <authorList>
            <person name="Syme R.A."/>
            <person name="Farfan-Caceres L."/>
            <person name="Lichtenzveig J."/>
        </authorList>
    </citation>
    <scope>NUCLEOTIDE SEQUENCE</scope>
    <source>
        <strain evidence="2">Al4</strain>
    </source>
</reference>
<dbReference type="EMBL" id="RZGK01000021">
    <property type="protein sequence ID" value="KAF9691430.1"/>
    <property type="molecule type" value="Genomic_DNA"/>
</dbReference>
<feature type="region of interest" description="Disordered" evidence="1">
    <location>
        <begin position="668"/>
        <end position="692"/>
    </location>
</feature>
<feature type="region of interest" description="Disordered" evidence="1">
    <location>
        <begin position="113"/>
        <end position="141"/>
    </location>
</feature>